<dbReference type="PIRSF" id="PIRSF030250">
    <property type="entry name" value="Ptase_At2g46880"/>
    <property type="match status" value="1"/>
</dbReference>
<dbReference type="InterPro" id="IPR011230">
    <property type="entry name" value="PAP14/16/28/29"/>
</dbReference>
<feature type="domain" description="Calcineurin-like phosphoesterase" evidence="1">
    <location>
        <begin position="14"/>
        <end position="242"/>
    </location>
</feature>
<evidence type="ECO:0000259" key="1">
    <source>
        <dbReference type="Pfam" id="PF00149"/>
    </source>
</evidence>
<dbReference type="RefSeq" id="WP_085495419.1">
    <property type="nucleotide sequence ID" value="NZ_FXAZ01000004.1"/>
</dbReference>
<dbReference type="Gene3D" id="3.60.21.10">
    <property type="match status" value="1"/>
</dbReference>
<dbReference type="AlphaFoldDB" id="A0A1X7L7P2"/>
<dbReference type="STRING" id="1852522.SAMN06295960_3040"/>
<dbReference type="InterPro" id="IPR004843">
    <property type="entry name" value="Calcineurin-like_PHP"/>
</dbReference>
<dbReference type="GO" id="GO:0005737">
    <property type="term" value="C:cytoplasm"/>
    <property type="evidence" value="ECO:0007669"/>
    <property type="project" value="TreeGrafter"/>
</dbReference>
<dbReference type="SUPFAM" id="SSF56300">
    <property type="entry name" value="Metallo-dependent phosphatases"/>
    <property type="match status" value="1"/>
</dbReference>
<dbReference type="EMBL" id="FXAZ01000004">
    <property type="protein sequence ID" value="SMG49423.1"/>
    <property type="molecule type" value="Genomic_DNA"/>
</dbReference>
<evidence type="ECO:0000313" key="2">
    <source>
        <dbReference type="EMBL" id="SMG49423.1"/>
    </source>
</evidence>
<dbReference type="PANTHER" id="PTHR32440:SF11">
    <property type="entry name" value="METALLOPHOSPHOESTERASE DOMAIN-CONTAINING PROTEIN"/>
    <property type="match status" value="1"/>
</dbReference>
<evidence type="ECO:0000313" key="3">
    <source>
        <dbReference type="Proteomes" id="UP000193834"/>
    </source>
</evidence>
<proteinExistence type="predicted"/>
<dbReference type="Proteomes" id="UP000193834">
    <property type="component" value="Unassembled WGS sequence"/>
</dbReference>
<keyword evidence="3" id="KW-1185">Reference proteome</keyword>
<dbReference type="OrthoDB" id="9816081at2"/>
<dbReference type="PANTHER" id="PTHR32440">
    <property type="entry name" value="PHOSPHATASE DCR2-RELATED-RELATED"/>
    <property type="match status" value="1"/>
</dbReference>
<gene>
    <name evidence="2" type="ORF">SAMN06295960_3040</name>
</gene>
<organism evidence="2 3">
    <name type="scientific">Paenibacillus aquistagni</name>
    <dbReference type="NCBI Taxonomy" id="1852522"/>
    <lineage>
        <taxon>Bacteria</taxon>
        <taxon>Bacillati</taxon>
        <taxon>Bacillota</taxon>
        <taxon>Bacilli</taxon>
        <taxon>Bacillales</taxon>
        <taxon>Paenibacillaceae</taxon>
        <taxon>Paenibacillus</taxon>
    </lineage>
</organism>
<accession>A0A1X7L7P2</accession>
<dbReference type="Pfam" id="PF00149">
    <property type="entry name" value="Metallophos"/>
    <property type="match status" value="1"/>
</dbReference>
<dbReference type="InterPro" id="IPR029052">
    <property type="entry name" value="Metallo-depent_PP-like"/>
</dbReference>
<dbReference type="GO" id="GO:0016788">
    <property type="term" value="F:hydrolase activity, acting on ester bonds"/>
    <property type="evidence" value="ECO:0007669"/>
    <property type="project" value="TreeGrafter"/>
</dbReference>
<dbReference type="CDD" id="cd07383">
    <property type="entry name" value="MPP_Dcr2"/>
    <property type="match status" value="1"/>
</dbReference>
<protein>
    <submittedName>
        <fullName evidence="2">Calcineurin-like phosphoesterase</fullName>
    </submittedName>
</protein>
<sequence length="301" mass="33623">MRESLRYRANGSFTIVQFTDLHVGGGVEEKDERTLALTKRVIELEEPDLVVYSGDMLYGSEVKEPIGTLQRIVSIPEALNIPFAIIFGNHDAESIASRDELFNCLSDCRMLVSKAGPEPIHGVGNDVLPVLDSKGEEPASLLYLFDSGELAPPEIGGYEWIHHDQIEWYRKQSAAYQMKAGYALPSLAFFHIPIPEYRDAWERGQAKGTKNELVCCPELNSGLFTAMLECKDVMGTFAGHDHDNDYVARWHGIRLAYGRVSGYGGYGNLKRGARVIRMQEGERAFSTWIRLADGSVMSDEQ</sequence>
<reference evidence="2 3" key="1">
    <citation type="submission" date="2017-04" db="EMBL/GenBank/DDBJ databases">
        <authorList>
            <person name="Afonso C.L."/>
            <person name="Miller P.J."/>
            <person name="Scott M.A."/>
            <person name="Spackman E."/>
            <person name="Goraichik I."/>
            <person name="Dimitrov K.M."/>
            <person name="Suarez D.L."/>
            <person name="Swayne D.E."/>
        </authorList>
    </citation>
    <scope>NUCLEOTIDE SEQUENCE [LARGE SCALE GENOMIC DNA]</scope>
    <source>
        <strain evidence="2 3">11</strain>
    </source>
</reference>
<name>A0A1X7L7P2_9BACL</name>